<evidence type="ECO:0000313" key="1">
    <source>
        <dbReference type="EMBL" id="KAA5538794.1"/>
    </source>
</evidence>
<proteinExistence type="predicted"/>
<keyword evidence="2" id="KW-1185">Reference proteome</keyword>
<organism evidence="1 2">
    <name type="scientific">Roseiconus nitratireducens</name>
    <dbReference type="NCBI Taxonomy" id="2605748"/>
    <lineage>
        <taxon>Bacteria</taxon>
        <taxon>Pseudomonadati</taxon>
        <taxon>Planctomycetota</taxon>
        <taxon>Planctomycetia</taxon>
        <taxon>Pirellulales</taxon>
        <taxon>Pirellulaceae</taxon>
        <taxon>Roseiconus</taxon>
    </lineage>
</organism>
<reference evidence="1 2" key="1">
    <citation type="submission" date="2019-08" db="EMBL/GenBank/DDBJ databases">
        <authorList>
            <person name="Dhanesh K."/>
            <person name="Kumar G."/>
            <person name="Sasikala C."/>
            <person name="Venkata Ramana C."/>
        </authorList>
    </citation>
    <scope>NUCLEOTIDE SEQUENCE [LARGE SCALE GENOMIC DNA]</scope>
    <source>
        <strain evidence="1 2">JC645</strain>
    </source>
</reference>
<dbReference type="AlphaFoldDB" id="A0A5M6CU78"/>
<gene>
    <name evidence="1" type="ORF">FYK55_26235</name>
</gene>
<accession>A0A5M6CU78</accession>
<dbReference type="Proteomes" id="UP000324479">
    <property type="component" value="Unassembled WGS sequence"/>
</dbReference>
<evidence type="ECO:0000313" key="2">
    <source>
        <dbReference type="Proteomes" id="UP000324479"/>
    </source>
</evidence>
<dbReference type="Pfam" id="PF12088">
    <property type="entry name" value="DUF3565"/>
    <property type="match status" value="1"/>
</dbReference>
<dbReference type="RefSeq" id="WP_150079617.1">
    <property type="nucleotide sequence ID" value="NZ_VWOX01000025.1"/>
</dbReference>
<dbReference type="EMBL" id="VWOX01000025">
    <property type="protein sequence ID" value="KAA5538794.1"/>
    <property type="molecule type" value="Genomic_DNA"/>
</dbReference>
<comment type="caution">
    <text evidence="1">The sequence shown here is derived from an EMBL/GenBank/DDBJ whole genome shotgun (WGS) entry which is preliminary data.</text>
</comment>
<dbReference type="InterPro" id="IPR021948">
    <property type="entry name" value="DUF3565"/>
</dbReference>
<sequence length="69" mass="8085">MQQPIIGYHIDDHGHWVAQLVCGHNQHVRHDPPWVNREWVVSKCGRDSMLGYELDCKKCDENSPIDHRP</sequence>
<protein>
    <submittedName>
        <fullName evidence="1">DUF3565 domain-containing protein</fullName>
    </submittedName>
</protein>
<name>A0A5M6CU78_9BACT</name>